<dbReference type="AlphaFoldDB" id="A0A6D2IVC3"/>
<dbReference type="Proteomes" id="UP000467841">
    <property type="component" value="Unassembled WGS sequence"/>
</dbReference>
<proteinExistence type="predicted"/>
<evidence type="ECO:0000313" key="2">
    <source>
        <dbReference type="EMBL" id="CAA7033147.1"/>
    </source>
</evidence>
<evidence type="ECO:0000313" key="3">
    <source>
        <dbReference type="Proteomes" id="UP000467841"/>
    </source>
</evidence>
<organism evidence="2 3">
    <name type="scientific">Microthlaspi erraticum</name>
    <dbReference type="NCBI Taxonomy" id="1685480"/>
    <lineage>
        <taxon>Eukaryota</taxon>
        <taxon>Viridiplantae</taxon>
        <taxon>Streptophyta</taxon>
        <taxon>Embryophyta</taxon>
        <taxon>Tracheophyta</taxon>
        <taxon>Spermatophyta</taxon>
        <taxon>Magnoliopsida</taxon>
        <taxon>eudicotyledons</taxon>
        <taxon>Gunneridae</taxon>
        <taxon>Pentapetalae</taxon>
        <taxon>rosids</taxon>
        <taxon>malvids</taxon>
        <taxon>Brassicales</taxon>
        <taxon>Brassicaceae</taxon>
        <taxon>Coluteocarpeae</taxon>
        <taxon>Microthlaspi</taxon>
    </lineage>
</organism>
<dbReference type="EMBL" id="CACVBM020000436">
    <property type="protein sequence ID" value="CAA7019016.1"/>
    <property type="molecule type" value="Genomic_DNA"/>
</dbReference>
<name>A0A6D2IVC3_9BRAS</name>
<accession>A0A6D2IVC3</accession>
<sequence>MKDFQEEEEEQRTYRRCFEQTLRGWTPGTKNQERLKFEKTFQKEKDTLGKRRRLRQHVPMYVMLDQLHAAIGYVLRLWVCLLYSKQVIYDRILCSISLLVAVSPTHLDFRAN</sequence>
<evidence type="ECO:0000313" key="1">
    <source>
        <dbReference type="EMBL" id="CAA7019016.1"/>
    </source>
</evidence>
<keyword evidence="3" id="KW-1185">Reference proteome</keyword>
<dbReference type="EMBL" id="CACVBM020001129">
    <property type="protein sequence ID" value="CAA7033147.1"/>
    <property type="molecule type" value="Genomic_DNA"/>
</dbReference>
<reference evidence="2 3" key="1">
    <citation type="submission" date="2020-01" db="EMBL/GenBank/DDBJ databases">
        <authorList>
            <person name="Mishra B."/>
        </authorList>
    </citation>
    <scope>NUCLEOTIDE SEQUENCE [LARGE SCALE GENOMIC DNA]</scope>
</reference>
<gene>
    <name evidence="2" type="ORF">MERR_LOCUS20382</name>
    <name evidence="1" type="ORF">MERR_LOCUS6251</name>
</gene>
<protein>
    <submittedName>
        <fullName evidence="2">Uncharacterized protein</fullName>
    </submittedName>
</protein>